<evidence type="ECO:0000313" key="1">
    <source>
        <dbReference type="EMBL" id="KAH1067609.1"/>
    </source>
</evidence>
<evidence type="ECO:0000313" key="2">
    <source>
        <dbReference type="Proteomes" id="UP000828251"/>
    </source>
</evidence>
<dbReference type="AlphaFoldDB" id="A0A9D3V6H6"/>
<protein>
    <submittedName>
        <fullName evidence="1">Uncharacterized protein</fullName>
    </submittedName>
</protein>
<sequence>MFGVCNPGYSRVSHGQWSGGKQPCGRCFLGRCLQALVFSIEMGFWEHTNPKSNAVAHKVAQISFNFKSLQFWVENIPGEATDLVERDWRWMFDSGSFAMSY</sequence>
<comment type="caution">
    <text evidence="1">The sequence shown here is derived from an EMBL/GenBank/DDBJ whole genome shotgun (WGS) entry which is preliminary data.</text>
</comment>
<gene>
    <name evidence="1" type="ORF">J1N35_032596</name>
</gene>
<dbReference type="OrthoDB" id="988585at2759"/>
<name>A0A9D3V6H6_9ROSI</name>
<accession>A0A9D3V6H6</accession>
<organism evidence="1 2">
    <name type="scientific">Gossypium stocksii</name>
    <dbReference type="NCBI Taxonomy" id="47602"/>
    <lineage>
        <taxon>Eukaryota</taxon>
        <taxon>Viridiplantae</taxon>
        <taxon>Streptophyta</taxon>
        <taxon>Embryophyta</taxon>
        <taxon>Tracheophyta</taxon>
        <taxon>Spermatophyta</taxon>
        <taxon>Magnoliopsida</taxon>
        <taxon>eudicotyledons</taxon>
        <taxon>Gunneridae</taxon>
        <taxon>Pentapetalae</taxon>
        <taxon>rosids</taxon>
        <taxon>malvids</taxon>
        <taxon>Malvales</taxon>
        <taxon>Malvaceae</taxon>
        <taxon>Malvoideae</taxon>
        <taxon>Gossypium</taxon>
    </lineage>
</organism>
<proteinExistence type="predicted"/>
<keyword evidence="2" id="KW-1185">Reference proteome</keyword>
<reference evidence="1 2" key="1">
    <citation type="journal article" date="2021" name="Plant Biotechnol. J.">
        <title>Multi-omics assisted identification of the key and species-specific regulatory components of drought-tolerant mechanisms in Gossypium stocksii.</title>
        <authorList>
            <person name="Yu D."/>
            <person name="Ke L."/>
            <person name="Zhang D."/>
            <person name="Wu Y."/>
            <person name="Sun Y."/>
            <person name="Mei J."/>
            <person name="Sun J."/>
            <person name="Sun Y."/>
        </authorList>
    </citation>
    <scope>NUCLEOTIDE SEQUENCE [LARGE SCALE GENOMIC DNA]</scope>
    <source>
        <strain evidence="2">cv. E1</strain>
        <tissue evidence="1">Leaf</tissue>
    </source>
</reference>
<dbReference type="Proteomes" id="UP000828251">
    <property type="component" value="Unassembled WGS sequence"/>
</dbReference>
<dbReference type="EMBL" id="JAIQCV010000009">
    <property type="protein sequence ID" value="KAH1067609.1"/>
    <property type="molecule type" value="Genomic_DNA"/>
</dbReference>